<evidence type="ECO:0000313" key="2">
    <source>
        <dbReference type="Proteomes" id="UP000006727"/>
    </source>
</evidence>
<dbReference type="GeneID" id="112294377"/>
<protein>
    <submittedName>
        <fullName evidence="1">Uncharacterized protein</fullName>
    </submittedName>
</protein>
<dbReference type="EnsemblPlants" id="Pp3c17_17350V3.4">
    <property type="protein sequence ID" value="Pp3c17_17350V3.4"/>
    <property type="gene ID" value="Pp3c17_17350"/>
</dbReference>
<reference evidence="1" key="3">
    <citation type="submission" date="2020-12" db="UniProtKB">
        <authorList>
            <consortium name="EnsemblPlants"/>
        </authorList>
    </citation>
    <scope>IDENTIFICATION</scope>
</reference>
<dbReference type="EnsemblPlants" id="Pp3c17_17350V3.5">
    <property type="protein sequence ID" value="Pp3c17_17350V3.5"/>
    <property type="gene ID" value="Pp3c17_17350"/>
</dbReference>
<dbReference type="AlphaFoldDB" id="A0A7I4BA02"/>
<evidence type="ECO:0000313" key="1">
    <source>
        <dbReference type="EnsemblPlants" id="Pp3c17_17350V3.5"/>
    </source>
</evidence>
<dbReference type="EMBL" id="ABEU02000017">
    <property type="status" value="NOT_ANNOTATED_CDS"/>
    <property type="molecule type" value="Genomic_DNA"/>
</dbReference>
<proteinExistence type="predicted"/>
<dbReference type="Gramene" id="Pp3c17_17350V3.4">
    <property type="protein sequence ID" value="Pp3c17_17350V3.4"/>
    <property type="gene ID" value="Pp3c17_17350"/>
</dbReference>
<reference evidence="1 2" key="1">
    <citation type="journal article" date="2008" name="Science">
        <title>The Physcomitrella genome reveals evolutionary insights into the conquest of land by plants.</title>
        <authorList>
            <person name="Rensing S."/>
            <person name="Lang D."/>
            <person name="Zimmer A."/>
            <person name="Terry A."/>
            <person name="Salamov A."/>
            <person name="Shapiro H."/>
            <person name="Nishiyama T."/>
            <person name="Perroud P.-F."/>
            <person name="Lindquist E."/>
            <person name="Kamisugi Y."/>
            <person name="Tanahashi T."/>
            <person name="Sakakibara K."/>
            <person name="Fujita T."/>
            <person name="Oishi K."/>
            <person name="Shin-I T."/>
            <person name="Kuroki Y."/>
            <person name="Toyoda A."/>
            <person name="Suzuki Y."/>
            <person name="Hashimoto A."/>
            <person name="Yamaguchi K."/>
            <person name="Sugano A."/>
            <person name="Kohara Y."/>
            <person name="Fujiyama A."/>
            <person name="Anterola A."/>
            <person name="Aoki S."/>
            <person name="Ashton N."/>
            <person name="Barbazuk W.B."/>
            <person name="Barker E."/>
            <person name="Bennetzen J."/>
            <person name="Bezanilla M."/>
            <person name="Blankenship R."/>
            <person name="Cho S.H."/>
            <person name="Dutcher S."/>
            <person name="Estelle M."/>
            <person name="Fawcett J.A."/>
            <person name="Gundlach H."/>
            <person name="Hanada K."/>
            <person name="Heyl A."/>
            <person name="Hicks K.A."/>
            <person name="Hugh J."/>
            <person name="Lohr M."/>
            <person name="Mayer K."/>
            <person name="Melkozernov A."/>
            <person name="Murata T."/>
            <person name="Nelson D."/>
            <person name="Pils B."/>
            <person name="Prigge M."/>
            <person name="Reiss B."/>
            <person name="Renner T."/>
            <person name="Rombauts S."/>
            <person name="Rushton P."/>
            <person name="Sanderfoot A."/>
            <person name="Schween G."/>
            <person name="Shiu S.-H."/>
            <person name="Stueber K."/>
            <person name="Theodoulou F.L."/>
            <person name="Tu H."/>
            <person name="Van de Peer Y."/>
            <person name="Verrier P.J."/>
            <person name="Waters E."/>
            <person name="Wood A."/>
            <person name="Yang L."/>
            <person name="Cove D."/>
            <person name="Cuming A."/>
            <person name="Hasebe M."/>
            <person name="Lucas S."/>
            <person name="Mishler D.B."/>
            <person name="Reski R."/>
            <person name="Grigoriev I."/>
            <person name="Quatrano R.S."/>
            <person name="Boore J.L."/>
        </authorList>
    </citation>
    <scope>NUCLEOTIDE SEQUENCE [LARGE SCALE GENOMIC DNA]</scope>
    <source>
        <strain evidence="1 2">cv. Gransden 2004</strain>
    </source>
</reference>
<keyword evidence="2" id="KW-1185">Reference proteome</keyword>
<dbReference type="Gramene" id="Pp3c17_17350V3.3">
    <property type="protein sequence ID" value="Pp3c17_17350V3.3"/>
    <property type="gene ID" value="Pp3c17_17350"/>
</dbReference>
<dbReference type="RefSeq" id="XP_073396514.1">
    <property type="nucleotide sequence ID" value="XM_073540413.1"/>
</dbReference>
<organism evidence="1 2">
    <name type="scientific">Physcomitrium patens</name>
    <name type="common">Spreading-leaved earth moss</name>
    <name type="synonym">Physcomitrella patens</name>
    <dbReference type="NCBI Taxonomy" id="3218"/>
    <lineage>
        <taxon>Eukaryota</taxon>
        <taxon>Viridiplantae</taxon>
        <taxon>Streptophyta</taxon>
        <taxon>Embryophyta</taxon>
        <taxon>Bryophyta</taxon>
        <taxon>Bryophytina</taxon>
        <taxon>Bryopsida</taxon>
        <taxon>Funariidae</taxon>
        <taxon>Funariales</taxon>
        <taxon>Funariaceae</taxon>
        <taxon>Physcomitrium</taxon>
    </lineage>
</organism>
<sequence length="102" mass="11466">MKALEMGTQPFAALEARSTLDRLVVERKLQLSATLNSSPLTIPLDLHPTRMRSGRDFGSLFCCCCKAPVVGYKVKELCTLLGWWVLFSFDTWISCVPRSRQA</sequence>
<dbReference type="EnsemblPlants" id="Pp3c17_17350V3.3">
    <property type="protein sequence ID" value="Pp3c17_17350V3.3"/>
    <property type="gene ID" value="Pp3c17_17350"/>
</dbReference>
<accession>A0A7I4BA02</accession>
<reference evidence="1 2" key="2">
    <citation type="journal article" date="2018" name="Plant J.">
        <title>The Physcomitrella patens chromosome-scale assembly reveals moss genome structure and evolution.</title>
        <authorList>
            <person name="Lang D."/>
            <person name="Ullrich K.K."/>
            <person name="Murat F."/>
            <person name="Fuchs J."/>
            <person name="Jenkins J."/>
            <person name="Haas F.B."/>
            <person name="Piednoel M."/>
            <person name="Gundlach H."/>
            <person name="Van Bel M."/>
            <person name="Meyberg R."/>
            <person name="Vives C."/>
            <person name="Morata J."/>
            <person name="Symeonidi A."/>
            <person name="Hiss M."/>
            <person name="Muchero W."/>
            <person name="Kamisugi Y."/>
            <person name="Saleh O."/>
            <person name="Blanc G."/>
            <person name="Decker E.L."/>
            <person name="van Gessel N."/>
            <person name="Grimwood J."/>
            <person name="Hayes R.D."/>
            <person name="Graham S.W."/>
            <person name="Gunter L.E."/>
            <person name="McDaniel S.F."/>
            <person name="Hoernstein S.N.W."/>
            <person name="Larsson A."/>
            <person name="Li F.W."/>
            <person name="Perroud P.F."/>
            <person name="Phillips J."/>
            <person name="Ranjan P."/>
            <person name="Rokshar D.S."/>
            <person name="Rothfels C.J."/>
            <person name="Schneider L."/>
            <person name="Shu S."/>
            <person name="Stevenson D.W."/>
            <person name="Thummler F."/>
            <person name="Tillich M."/>
            <person name="Villarreal Aguilar J.C."/>
            <person name="Widiez T."/>
            <person name="Wong G.K."/>
            <person name="Wymore A."/>
            <person name="Zhang Y."/>
            <person name="Zimmer A.D."/>
            <person name="Quatrano R.S."/>
            <person name="Mayer K.F.X."/>
            <person name="Goodstein D."/>
            <person name="Casacuberta J.M."/>
            <person name="Vandepoele K."/>
            <person name="Reski R."/>
            <person name="Cuming A.C."/>
            <person name="Tuskan G.A."/>
            <person name="Maumus F."/>
            <person name="Salse J."/>
            <person name="Schmutz J."/>
            <person name="Rensing S.A."/>
        </authorList>
    </citation>
    <scope>NUCLEOTIDE SEQUENCE [LARGE SCALE GENOMIC DNA]</scope>
    <source>
        <strain evidence="1 2">cv. Gransden 2004</strain>
    </source>
</reference>
<name>A0A7I4BA02_PHYPA</name>
<dbReference type="Proteomes" id="UP000006727">
    <property type="component" value="Chromosome 17"/>
</dbReference>
<dbReference type="Gramene" id="Pp3c17_17350V3.5">
    <property type="protein sequence ID" value="Pp3c17_17350V3.5"/>
    <property type="gene ID" value="Pp3c17_17350"/>
</dbReference>